<sequence>GGTREPLDPVRFLGNRSSGKQGYALARTAVARGARVTLIAANSALPDPAGADVVRVGTALELREAVLGAAVDADA</sequence>
<protein>
    <submittedName>
        <fullName evidence="2">Phosphopantothenoylcysteine decarboxylase</fullName>
    </submittedName>
</protein>
<evidence type="ECO:0000259" key="1">
    <source>
        <dbReference type="Pfam" id="PF04127"/>
    </source>
</evidence>
<organism evidence="2 3">
    <name type="scientific">Streptomyces varsoviensis</name>
    <dbReference type="NCBI Taxonomy" id="67373"/>
    <lineage>
        <taxon>Bacteria</taxon>
        <taxon>Bacillati</taxon>
        <taxon>Actinomycetota</taxon>
        <taxon>Actinomycetes</taxon>
        <taxon>Kitasatosporales</taxon>
        <taxon>Streptomycetaceae</taxon>
        <taxon>Streptomyces</taxon>
    </lineage>
</organism>
<comment type="caution">
    <text evidence="2">The sequence shown here is derived from an EMBL/GenBank/DDBJ whole genome shotgun (WGS) entry which is preliminary data.</text>
</comment>
<feature type="non-terminal residue" evidence="2">
    <location>
        <position position="75"/>
    </location>
</feature>
<evidence type="ECO:0000313" key="3">
    <source>
        <dbReference type="Proteomes" id="UP000037020"/>
    </source>
</evidence>
<reference evidence="2 3" key="1">
    <citation type="submission" date="2015-07" db="EMBL/GenBank/DDBJ databases">
        <authorList>
            <person name="Ju K.-S."/>
            <person name="Doroghazi J.R."/>
            <person name="Metcalf W.W."/>
        </authorList>
    </citation>
    <scope>NUCLEOTIDE SEQUENCE [LARGE SCALE GENOMIC DNA]</scope>
    <source>
        <strain evidence="2 3">NRRL B-3589</strain>
    </source>
</reference>
<dbReference type="InterPro" id="IPR007085">
    <property type="entry name" value="DNA/pantothenate-metab_flavo_C"/>
</dbReference>
<dbReference type="SUPFAM" id="SSF102645">
    <property type="entry name" value="CoaB-like"/>
    <property type="match status" value="1"/>
</dbReference>
<gene>
    <name evidence="2" type="ORF">ADK38_10930</name>
</gene>
<keyword evidence="3" id="KW-1185">Reference proteome</keyword>
<dbReference type="InterPro" id="IPR035929">
    <property type="entry name" value="CoaB-like_sf"/>
</dbReference>
<dbReference type="Pfam" id="PF04127">
    <property type="entry name" value="DFP"/>
    <property type="match status" value="1"/>
</dbReference>
<dbReference type="EMBL" id="LGUT01000922">
    <property type="protein sequence ID" value="KOG90039.1"/>
    <property type="molecule type" value="Genomic_DNA"/>
</dbReference>
<evidence type="ECO:0000313" key="2">
    <source>
        <dbReference type="EMBL" id="KOG90039.1"/>
    </source>
</evidence>
<feature type="domain" description="DNA/pantothenate metabolism flavoprotein C-terminal" evidence="1">
    <location>
        <begin position="1"/>
        <end position="74"/>
    </location>
</feature>
<feature type="non-terminal residue" evidence="2">
    <location>
        <position position="1"/>
    </location>
</feature>
<name>A0ABR5J9H7_9ACTN</name>
<dbReference type="Proteomes" id="UP000037020">
    <property type="component" value="Unassembled WGS sequence"/>
</dbReference>
<proteinExistence type="predicted"/>
<accession>A0ABR5J9H7</accession>
<dbReference type="Gene3D" id="3.40.50.10300">
    <property type="entry name" value="CoaB-like"/>
    <property type="match status" value="1"/>
</dbReference>